<evidence type="ECO:0000313" key="2">
    <source>
        <dbReference type="EMBL" id="QPQ54144.1"/>
    </source>
</evidence>
<dbReference type="KEGG" id="sflv:IC614_07130"/>
<sequence length="84" mass="8265">MLVKKIALSLVAVAALAACNNAETTNDTNAADAMTVNEAVTDVNAAATDALNAADTALTNAGESVDNAAEAVENAAEATTTNAQ</sequence>
<keyword evidence="1" id="KW-0732">Signal</keyword>
<proteinExistence type="predicted"/>
<evidence type="ECO:0000256" key="1">
    <source>
        <dbReference type="SAM" id="SignalP"/>
    </source>
</evidence>
<feature type="signal peptide" evidence="1">
    <location>
        <begin position="1"/>
        <end position="17"/>
    </location>
</feature>
<reference evidence="2 3" key="1">
    <citation type="submission" date="2020-11" db="EMBL/GenBank/DDBJ databases">
        <title>Genome seq and assembly of Sphingosinicella sp.</title>
        <authorList>
            <person name="Chhetri G."/>
        </authorList>
    </citation>
    <scope>NUCLEOTIDE SEQUENCE [LARGE SCALE GENOMIC DNA]</scope>
    <source>
        <strain evidence="2 3">UDD2</strain>
    </source>
</reference>
<name>A0A7T2LL77_9SPHN</name>
<organism evidence="2 3">
    <name type="scientific">Allosphingosinicella flava</name>
    <dbReference type="NCBI Taxonomy" id="2771430"/>
    <lineage>
        <taxon>Bacteria</taxon>
        <taxon>Pseudomonadati</taxon>
        <taxon>Pseudomonadota</taxon>
        <taxon>Alphaproteobacteria</taxon>
        <taxon>Sphingomonadales</taxon>
        <taxon>Sphingomonadaceae</taxon>
        <taxon>Allosphingosinicella</taxon>
    </lineage>
</organism>
<dbReference type="PROSITE" id="PS51257">
    <property type="entry name" value="PROKAR_LIPOPROTEIN"/>
    <property type="match status" value="1"/>
</dbReference>
<dbReference type="AlphaFoldDB" id="A0A7T2LL77"/>
<accession>A0A7T2LL77</accession>
<keyword evidence="3" id="KW-1185">Reference proteome</keyword>
<feature type="chain" id="PRO_5032620889" evidence="1">
    <location>
        <begin position="18"/>
        <end position="84"/>
    </location>
</feature>
<gene>
    <name evidence="2" type="ORF">IC614_07130</name>
</gene>
<protein>
    <submittedName>
        <fullName evidence="2">Circumsporozoite protein</fullName>
    </submittedName>
</protein>
<evidence type="ECO:0000313" key="3">
    <source>
        <dbReference type="Proteomes" id="UP000594873"/>
    </source>
</evidence>
<dbReference type="Proteomes" id="UP000594873">
    <property type="component" value="Chromosome"/>
</dbReference>
<dbReference type="EMBL" id="CP065592">
    <property type="protein sequence ID" value="QPQ54144.1"/>
    <property type="molecule type" value="Genomic_DNA"/>
</dbReference>